<dbReference type="Pfam" id="PF00089">
    <property type="entry name" value="Trypsin"/>
    <property type="match status" value="1"/>
</dbReference>
<feature type="domain" description="Peptidase S1" evidence="14">
    <location>
        <begin position="26"/>
        <end position="248"/>
    </location>
</feature>
<comment type="catalytic activity">
    <reaction evidence="10">
        <text>Preferential cleavage: Arg-|-Xaa, Lys-|-Xaa.</text>
        <dbReference type="EC" id="3.4.21.4"/>
    </reaction>
</comment>
<dbReference type="SUPFAM" id="SSF50494">
    <property type="entry name" value="Trypsin-like serine proteases"/>
    <property type="match status" value="1"/>
</dbReference>
<evidence type="ECO:0000256" key="8">
    <source>
        <dbReference type="ARBA" id="ARBA00023145"/>
    </source>
</evidence>
<dbReference type="InterPro" id="IPR001254">
    <property type="entry name" value="Trypsin_dom"/>
</dbReference>
<keyword evidence="3" id="KW-0964">Secreted</keyword>
<reference evidence="16" key="2">
    <citation type="submission" date="2025-08" db="UniProtKB">
        <authorList>
            <consortium name="RefSeq"/>
        </authorList>
    </citation>
    <scope>IDENTIFICATION</scope>
    <source>
        <strain evidence="16">14028-0561.14</strain>
        <tissue evidence="16">Whole fly</tissue>
    </source>
</reference>
<sequence length="252" mass="26985">MLIICLLLLAANFLFAGVLPASENHIIGGRRIEIKEAPWQVSLRLDGNHICSGSIYSKRIIITAAHCLNFGNGTEYRIDHLSVGVGSTARSNGTVFKVQAKMSHPKFENGSPPNDIALLRLEKPLMMSDSVQPIPLVKKVPAAGSIATATGWGVAGFHTDMSFIVPEYLQGISLEVLSLEYCENYYEDPVAKSSICAKPGICDGDSGGPLVVDLELAGVVAASSDYCDGPSISSSVFYLKDWILEAVNALDQ</sequence>
<dbReference type="RefSeq" id="XP_070145262.1">
    <property type="nucleotide sequence ID" value="XM_070289161.1"/>
</dbReference>
<gene>
    <name evidence="16" type="primary">LOC138927827</name>
</gene>
<dbReference type="EC" id="3.4.21.4" evidence="11"/>
<evidence type="ECO:0000313" key="15">
    <source>
        <dbReference type="Proteomes" id="UP001652661"/>
    </source>
</evidence>
<protein>
    <recommendedName>
        <fullName evidence="11">trypsin</fullName>
        <ecNumber evidence="11">3.4.21.4</ecNumber>
    </recommendedName>
</protein>
<dbReference type="PANTHER" id="PTHR24276">
    <property type="entry name" value="POLYSERASE-RELATED"/>
    <property type="match status" value="1"/>
</dbReference>
<dbReference type="PROSITE" id="PS50240">
    <property type="entry name" value="TRYPSIN_DOM"/>
    <property type="match status" value="1"/>
</dbReference>
<proteinExistence type="inferred from homology"/>
<dbReference type="InterPro" id="IPR050430">
    <property type="entry name" value="Peptidase_S1"/>
</dbReference>
<reference evidence="15" key="1">
    <citation type="submission" date="2025-05" db="UniProtKB">
        <authorList>
            <consortium name="RefSeq"/>
        </authorList>
    </citation>
    <scope>NUCLEOTIDE SEQUENCE [LARGE SCALE GENOMIC DNA]</scope>
    <source>
        <strain evidence="15">14028-0561.14</strain>
    </source>
</reference>
<evidence type="ECO:0000256" key="1">
    <source>
        <dbReference type="ARBA" id="ARBA00004239"/>
    </source>
</evidence>
<evidence type="ECO:0000256" key="3">
    <source>
        <dbReference type="ARBA" id="ARBA00022525"/>
    </source>
</evidence>
<dbReference type="SMART" id="SM00020">
    <property type="entry name" value="Tryp_SPc"/>
    <property type="match status" value="1"/>
</dbReference>
<feature type="chain" id="PRO_5045749979" description="trypsin" evidence="13">
    <location>
        <begin position="17"/>
        <end position="252"/>
    </location>
</feature>
<evidence type="ECO:0000256" key="6">
    <source>
        <dbReference type="ARBA" id="ARBA00022801"/>
    </source>
</evidence>
<evidence type="ECO:0000313" key="16">
    <source>
        <dbReference type="RefSeq" id="XP_070145262.1"/>
    </source>
</evidence>
<name>A0ABM4GRC5_DROKI</name>
<evidence type="ECO:0000256" key="13">
    <source>
        <dbReference type="SAM" id="SignalP"/>
    </source>
</evidence>
<dbReference type="PRINTS" id="PR00722">
    <property type="entry name" value="CHYMOTRYPSIN"/>
</dbReference>
<dbReference type="InterPro" id="IPR033116">
    <property type="entry name" value="TRYPSIN_SER"/>
</dbReference>
<evidence type="ECO:0000256" key="11">
    <source>
        <dbReference type="ARBA" id="ARBA00038868"/>
    </source>
</evidence>
<keyword evidence="4 12" id="KW-0645">Protease</keyword>
<keyword evidence="7 12" id="KW-0720">Serine protease</keyword>
<evidence type="ECO:0000256" key="2">
    <source>
        <dbReference type="ARBA" id="ARBA00007664"/>
    </source>
</evidence>
<dbReference type="CDD" id="cd00190">
    <property type="entry name" value="Tryp_SPc"/>
    <property type="match status" value="1"/>
</dbReference>
<evidence type="ECO:0000259" key="14">
    <source>
        <dbReference type="PROSITE" id="PS50240"/>
    </source>
</evidence>
<accession>A0ABM4GRC5</accession>
<dbReference type="PROSITE" id="PS00135">
    <property type="entry name" value="TRYPSIN_SER"/>
    <property type="match status" value="1"/>
</dbReference>
<feature type="signal peptide" evidence="13">
    <location>
        <begin position="1"/>
        <end position="16"/>
    </location>
</feature>
<dbReference type="InterPro" id="IPR018114">
    <property type="entry name" value="TRYPSIN_HIS"/>
</dbReference>
<evidence type="ECO:0000256" key="10">
    <source>
        <dbReference type="ARBA" id="ARBA00036320"/>
    </source>
</evidence>
<dbReference type="Gene3D" id="2.40.10.10">
    <property type="entry name" value="Trypsin-like serine proteases"/>
    <property type="match status" value="1"/>
</dbReference>
<dbReference type="InterPro" id="IPR043504">
    <property type="entry name" value="Peptidase_S1_PA_chymotrypsin"/>
</dbReference>
<keyword evidence="6 12" id="KW-0378">Hydrolase</keyword>
<comment type="subcellular location">
    <subcellularLocation>
        <location evidence="1">Secreted</location>
        <location evidence="1">Extracellular space</location>
    </subcellularLocation>
</comment>
<keyword evidence="5 13" id="KW-0732">Signal</keyword>
<dbReference type="InterPro" id="IPR001314">
    <property type="entry name" value="Peptidase_S1A"/>
</dbReference>
<dbReference type="PANTHER" id="PTHR24276:SF91">
    <property type="entry name" value="AT26814P-RELATED"/>
    <property type="match status" value="1"/>
</dbReference>
<dbReference type="PROSITE" id="PS00134">
    <property type="entry name" value="TRYPSIN_HIS"/>
    <property type="match status" value="1"/>
</dbReference>
<evidence type="ECO:0000256" key="7">
    <source>
        <dbReference type="ARBA" id="ARBA00022825"/>
    </source>
</evidence>
<dbReference type="Proteomes" id="UP001652661">
    <property type="component" value="Chromosome 2L"/>
</dbReference>
<evidence type="ECO:0000256" key="4">
    <source>
        <dbReference type="ARBA" id="ARBA00022670"/>
    </source>
</evidence>
<evidence type="ECO:0000256" key="9">
    <source>
        <dbReference type="ARBA" id="ARBA00023157"/>
    </source>
</evidence>
<dbReference type="InterPro" id="IPR009003">
    <property type="entry name" value="Peptidase_S1_PA"/>
</dbReference>
<keyword evidence="9" id="KW-1015">Disulfide bond</keyword>
<dbReference type="GeneID" id="138927827"/>
<keyword evidence="15" id="KW-1185">Reference proteome</keyword>
<comment type="similarity">
    <text evidence="2">Belongs to the peptidase S1 family.</text>
</comment>
<organism evidence="15 16">
    <name type="scientific">Drosophila kikkawai</name>
    <name type="common">Fruit fly</name>
    <dbReference type="NCBI Taxonomy" id="30033"/>
    <lineage>
        <taxon>Eukaryota</taxon>
        <taxon>Metazoa</taxon>
        <taxon>Ecdysozoa</taxon>
        <taxon>Arthropoda</taxon>
        <taxon>Hexapoda</taxon>
        <taxon>Insecta</taxon>
        <taxon>Pterygota</taxon>
        <taxon>Neoptera</taxon>
        <taxon>Endopterygota</taxon>
        <taxon>Diptera</taxon>
        <taxon>Brachycera</taxon>
        <taxon>Muscomorpha</taxon>
        <taxon>Ephydroidea</taxon>
        <taxon>Drosophilidae</taxon>
        <taxon>Drosophila</taxon>
        <taxon>Sophophora</taxon>
    </lineage>
</organism>
<keyword evidence="8" id="KW-0865">Zymogen</keyword>
<evidence type="ECO:0000256" key="12">
    <source>
        <dbReference type="RuleBase" id="RU363034"/>
    </source>
</evidence>
<evidence type="ECO:0000256" key="5">
    <source>
        <dbReference type="ARBA" id="ARBA00022729"/>
    </source>
</evidence>